<dbReference type="InterPro" id="IPR042070">
    <property type="entry name" value="PucR_C-HTH_sf"/>
</dbReference>
<dbReference type="InterPro" id="IPR051448">
    <property type="entry name" value="CdaR-like_regulators"/>
</dbReference>
<keyword evidence="5" id="KW-1185">Reference proteome</keyword>
<proteinExistence type="inferred from homology"/>
<dbReference type="PANTHER" id="PTHR33744">
    <property type="entry name" value="CARBOHYDRATE DIACID REGULATOR"/>
    <property type="match status" value="1"/>
</dbReference>
<organism evidence="4 5">
    <name type="scientific">Pseudonocardia lutea</name>
    <dbReference type="NCBI Taxonomy" id="2172015"/>
    <lineage>
        <taxon>Bacteria</taxon>
        <taxon>Bacillati</taxon>
        <taxon>Actinomycetota</taxon>
        <taxon>Actinomycetes</taxon>
        <taxon>Pseudonocardiales</taxon>
        <taxon>Pseudonocardiaceae</taxon>
        <taxon>Pseudonocardia</taxon>
    </lineage>
</organism>
<name>A0ABW1I909_9PSEU</name>
<dbReference type="PANTHER" id="PTHR33744:SF1">
    <property type="entry name" value="DNA-BINDING TRANSCRIPTIONAL ACTIVATOR ADER"/>
    <property type="match status" value="1"/>
</dbReference>
<feature type="coiled-coil region" evidence="2">
    <location>
        <begin position="236"/>
        <end position="263"/>
    </location>
</feature>
<dbReference type="InterPro" id="IPR041522">
    <property type="entry name" value="CdaR_GGDEF"/>
</dbReference>
<dbReference type="InterPro" id="IPR025736">
    <property type="entry name" value="PucR_C-HTH_dom"/>
</dbReference>
<keyword evidence="2" id="KW-0175">Coiled coil</keyword>
<accession>A0ABW1I909</accession>
<dbReference type="Proteomes" id="UP001596119">
    <property type="component" value="Unassembled WGS sequence"/>
</dbReference>
<evidence type="ECO:0000313" key="5">
    <source>
        <dbReference type="Proteomes" id="UP001596119"/>
    </source>
</evidence>
<dbReference type="SMART" id="SM00065">
    <property type="entry name" value="GAF"/>
    <property type="match status" value="1"/>
</dbReference>
<reference evidence="5" key="1">
    <citation type="journal article" date="2019" name="Int. J. Syst. Evol. Microbiol.">
        <title>The Global Catalogue of Microorganisms (GCM) 10K type strain sequencing project: providing services to taxonomists for standard genome sequencing and annotation.</title>
        <authorList>
            <consortium name="The Broad Institute Genomics Platform"/>
            <consortium name="The Broad Institute Genome Sequencing Center for Infectious Disease"/>
            <person name="Wu L."/>
            <person name="Ma J."/>
        </authorList>
    </citation>
    <scope>NUCLEOTIDE SEQUENCE [LARGE SCALE GENOMIC DNA]</scope>
    <source>
        <strain evidence="5">CGMCC 4.7397</strain>
    </source>
</reference>
<protein>
    <submittedName>
        <fullName evidence="4">Helix-turn-helix domain-containing protein</fullName>
    </submittedName>
</protein>
<evidence type="ECO:0000256" key="2">
    <source>
        <dbReference type="SAM" id="Coils"/>
    </source>
</evidence>
<gene>
    <name evidence="4" type="ORF">ACFQH9_12800</name>
</gene>
<dbReference type="Pfam" id="PF17853">
    <property type="entry name" value="GGDEF_2"/>
    <property type="match status" value="1"/>
</dbReference>
<dbReference type="Pfam" id="PF01590">
    <property type="entry name" value="GAF"/>
    <property type="match status" value="1"/>
</dbReference>
<dbReference type="SUPFAM" id="SSF55781">
    <property type="entry name" value="GAF domain-like"/>
    <property type="match status" value="1"/>
</dbReference>
<dbReference type="RefSeq" id="WP_379566235.1">
    <property type="nucleotide sequence ID" value="NZ_JBHSQK010000027.1"/>
</dbReference>
<dbReference type="InterPro" id="IPR003018">
    <property type="entry name" value="GAF"/>
</dbReference>
<evidence type="ECO:0000313" key="4">
    <source>
        <dbReference type="EMBL" id="MFC5949151.1"/>
    </source>
</evidence>
<dbReference type="Pfam" id="PF13556">
    <property type="entry name" value="HTH_30"/>
    <property type="match status" value="1"/>
</dbReference>
<dbReference type="Gene3D" id="1.10.10.2840">
    <property type="entry name" value="PucR C-terminal helix-turn-helix domain"/>
    <property type="match status" value="1"/>
</dbReference>
<evidence type="ECO:0000256" key="1">
    <source>
        <dbReference type="ARBA" id="ARBA00006754"/>
    </source>
</evidence>
<comment type="similarity">
    <text evidence="1">Belongs to the CdaR family.</text>
</comment>
<sequence>MPEEDLTVEDILARLFRLLATEAPDEAFHRLAELVQAREPGPGRETLLHALRQGAIVRTRLQRRKRREKETQALLETARGLAALRDPDEALDAVVARSRQLLGTDATYLALVDPVRGDVYMRVTLGTVTRAIESVRQPVGSGVGGLIVATGEPFATRDYLTDPRINRDPAVADAVVQDGIVSMAGVPMRLGGSVIGALFVANRHERTFEREEIALLSALADHASIVIENARLFGDAEATARRLREANAELAQHGEALERASAAHERLIPMALRRADLAELVDAVAEMLDSGVAAVDPDGTVLAGAARPGAGGGTRPPGAPEGLPPDATGAVRLGRATWAAPIRAGGERFGHLVLETAGPVPGTDVRILERAAQTAALLQLMERQVSLTEQRLRGELVEELLAEREPDWAAFERRARRAGPRGLDLRRPHTVVVVTADDAGRRSLVRAATGQAGRRGGVALEHGAHVVVLLPGVDPADAARQLPAQLSRATSGRVTAGVAGPATTPRELRAAHREADRCHRLLLALGREGEGATTDELGALGLILDGTSRAQVRTLLAQTVTPLQRYDAEHGTELLRTLDGYFAAGQNPRAAAKSLQLHPNTVYQRLDRIDRVLGHRHWREPEGSLSVQVALQLHRILDHIPLEDLVPG</sequence>
<feature type="domain" description="GAF" evidence="3">
    <location>
        <begin position="86"/>
        <end position="237"/>
    </location>
</feature>
<dbReference type="EMBL" id="JBHSQK010000027">
    <property type="protein sequence ID" value="MFC5949151.1"/>
    <property type="molecule type" value="Genomic_DNA"/>
</dbReference>
<dbReference type="InterPro" id="IPR029016">
    <property type="entry name" value="GAF-like_dom_sf"/>
</dbReference>
<evidence type="ECO:0000259" key="3">
    <source>
        <dbReference type="SMART" id="SM00065"/>
    </source>
</evidence>
<dbReference type="Gene3D" id="3.30.450.40">
    <property type="match status" value="1"/>
</dbReference>
<comment type="caution">
    <text evidence="4">The sequence shown here is derived from an EMBL/GenBank/DDBJ whole genome shotgun (WGS) entry which is preliminary data.</text>
</comment>